<evidence type="ECO:0000256" key="1">
    <source>
        <dbReference type="SAM" id="Phobius"/>
    </source>
</evidence>
<evidence type="ECO:0000313" key="2">
    <source>
        <dbReference type="EMBL" id="SUP57646.1"/>
    </source>
</evidence>
<accession>A0A380P1H1</accession>
<gene>
    <name evidence="2" type="ORF">NCTC7807_03289</name>
</gene>
<name>A0A380P1H1_STRGR</name>
<dbReference type="AlphaFoldDB" id="A0A380P1H1"/>
<keyword evidence="1" id="KW-0812">Transmembrane</keyword>
<feature type="transmembrane region" description="Helical" evidence="1">
    <location>
        <begin position="36"/>
        <end position="55"/>
    </location>
</feature>
<evidence type="ECO:0000313" key="3">
    <source>
        <dbReference type="Proteomes" id="UP000254150"/>
    </source>
</evidence>
<keyword evidence="1" id="KW-0472">Membrane</keyword>
<organism evidence="2 3">
    <name type="scientific">Streptomyces griseus</name>
    <dbReference type="NCBI Taxonomy" id="1911"/>
    <lineage>
        <taxon>Bacteria</taxon>
        <taxon>Bacillati</taxon>
        <taxon>Actinomycetota</taxon>
        <taxon>Actinomycetes</taxon>
        <taxon>Kitasatosporales</taxon>
        <taxon>Streptomycetaceae</taxon>
        <taxon>Streptomyces</taxon>
    </lineage>
</organism>
<protein>
    <submittedName>
        <fullName evidence="2">Uncharacterized protein</fullName>
    </submittedName>
</protein>
<keyword evidence="1" id="KW-1133">Transmembrane helix</keyword>
<proteinExistence type="predicted"/>
<sequence>MPNRIHECTSRVSCMCGSAAEEQLAVPPVALISSRAALVCVIAILFGAAGGWLTFLAGDNVPAAVLAGLSVTGLAVPKLHTHIGR</sequence>
<reference evidence="2 3" key="1">
    <citation type="submission" date="2018-06" db="EMBL/GenBank/DDBJ databases">
        <authorList>
            <consortium name="Pathogen Informatics"/>
            <person name="Doyle S."/>
        </authorList>
    </citation>
    <scope>NUCLEOTIDE SEQUENCE [LARGE SCALE GENOMIC DNA]</scope>
    <source>
        <strain evidence="2 3">NCTC7807</strain>
    </source>
</reference>
<dbReference type="Proteomes" id="UP000254150">
    <property type="component" value="Unassembled WGS sequence"/>
</dbReference>
<dbReference type="EMBL" id="UHID01000006">
    <property type="protein sequence ID" value="SUP57646.1"/>
    <property type="molecule type" value="Genomic_DNA"/>
</dbReference>